<proteinExistence type="predicted"/>
<sequence>MLKRLKLIKRCLQAMAISEQWASYREDDVGKAQKVKDMILSDLWWDKVDYILEFTAPIYDMLRIADTDKPCLHLVYEMWDSMIEKVKATIYRHEGLEDDEYSSFWSVVYDILIDRWTKNCTPLHCLAHSLNPKYYSIEWLSENPKRIAPHRDHEISMEMSKCLDRYFEDESELKVVKFEFAAFSGGRFPSPDALKDRWDLLPLVWWQYHGSAFPTLQSLALKLLGQPCSSSCAERNWSTYKFIHSLKRNKMAPARAEDLVYVHSNLRLLSRRNVEYVNTTTKMWDIAGDSWNEGDIHGGAGILENATLTLDEPELEAMVIGNANTSATTSESEVRSEAIDLDDEEIGV</sequence>
<evidence type="ECO:0000259" key="1">
    <source>
        <dbReference type="Pfam" id="PF05699"/>
    </source>
</evidence>
<dbReference type="SUPFAM" id="SSF53098">
    <property type="entry name" value="Ribonuclease H-like"/>
    <property type="match status" value="1"/>
</dbReference>
<organism evidence="2 3">
    <name type="scientific">Quercus rubra</name>
    <name type="common">Northern red oak</name>
    <name type="synonym">Quercus borealis</name>
    <dbReference type="NCBI Taxonomy" id="3512"/>
    <lineage>
        <taxon>Eukaryota</taxon>
        <taxon>Viridiplantae</taxon>
        <taxon>Streptophyta</taxon>
        <taxon>Embryophyta</taxon>
        <taxon>Tracheophyta</taxon>
        <taxon>Spermatophyta</taxon>
        <taxon>Magnoliopsida</taxon>
        <taxon>eudicotyledons</taxon>
        <taxon>Gunneridae</taxon>
        <taxon>Pentapetalae</taxon>
        <taxon>rosids</taxon>
        <taxon>fabids</taxon>
        <taxon>Fagales</taxon>
        <taxon>Fagaceae</taxon>
        <taxon>Quercus</taxon>
    </lineage>
</organism>
<gene>
    <name evidence="2" type="ORF">RGQ29_015626</name>
</gene>
<dbReference type="PANTHER" id="PTHR32166:SF81">
    <property type="entry name" value="OS06G0658400 PROTEIN"/>
    <property type="match status" value="1"/>
</dbReference>
<dbReference type="AlphaFoldDB" id="A0AAN7IXW0"/>
<keyword evidence="3" id="KW-1185">Reference proteome</keyword>
<accession>A0AAN7IXW0</accession>
<dbReference type="InterPro" id="IPR012337">
    <property type="entry name" value="RNaseH-like_sf"/>
</dbReference>
<dbReference type="Pfam" id="PF05699">
    <property type="entry name" value="Dimer_Tnp_hAT"/>
    <property type="match status" value="1"/>
</dbReference>
<dbReference type="PANTHER" id="PTHR32166">
    <property type="entry name" value="OSJNBA0013A04.12 PROTEIN"/>
    <property type="match status" value="1"/>
</dbReference>
<reference evidence="2 3" key="1">
    <citation type="journal article" date="2023" name="G3 (Bethesda)">
        <title>A haplotype-resolved chromosome-scale genome for Quercus rubra L. provides insights into the genetics of adaptive traits for red oak species.</title>
        <authorList>
            <person name="Kapoor B."/>
            <person name="Jenkins J."/>
            <person name="Schmutz J."/>
            <person name="Zhebentyayeva T."/>
            <person name="Kuelheim C."/>
            <person name="Coggeshall M."/>
            <person name="Heim C."/>
            <person name="Lasky J.R."/>
            <person name="Leites L."/>
            <person name="Islam-Faridi N."/>
            <person name="Romero-Severson J."/>
            <person name="DeLeo V.L."/>
            <person name="Lucas S.M."/>
            <person name="Lazic D."/>
            <person name="Gailing O."/>
            <person name="Carlson J."/>
            <person name="Staton M."/>
        </authorList>
    </citation>
    <scope>NUCLEOTIDE SEQUENCE [LARGE SCALE GENOMIC DNA]</scope>
    <source>
        <strain evidence="2">Pseudo-F2</strain>
    </source>
</reference>
<dbReference type="Proteomes" id="UP001324115">
    <property type="component" value="Unassembled WGS sequence"/>
</dbReference>
<dbReference type="InterPro" id="IPR008906">
    <property type="entry name" value="HATC_C_dom"/>
</dbReference>
<dbReference type="EMBL" id="JAXUIC010000003">
    <property type="protein sequence ID" value="KAK4598223.1"/>
    <property type="molecule type" value="Genomic_DNA"/>
</dbReference>
<feature type="domain" description="HAT C-terminal dimerisation" evidence="1">
    <location>
        <begin position="194"/>
        <end position="266"/>
    </location>
</feature>
<dbReference type="GO" id="GO:0046983">
    <property type="term" value="F:protein dimerization activity"/>
    <property type="evidence" value="ECO:0007669"/>
    <property type="project" value="InterPro"/>
</dbReference>
<evidence type="ECO:0000313" key="2">
    <source>
        <dbReference type="EMBL" id="KAK4598223.1"/>
    </source>
</evidence>
<comment type="caution">
    <text evidence="2">The sequence shown here is derived from an EMBL/GenBank/DDBJ whole genome shotgun (WGS) entry which is preliminary data.</text>
</comment>
<name>A0AAN7IXW0_QUERU</name>
<protein>
    <recommendedName>
        <fullName evidence="1">HAT C-terminal dimerisation domain-containing protein</fullName>
    </recommendedName>
</protein>
<evidence type="ECO:0000313" key="3">
    <source>
        <dbReference type="Proteomes" id="UP001324115"/>
    </source>
</evidence>